<reference evidence="1 2" key="1">
    <citation type="journal article" date="2010" name="Nature">
        <title>Genome sequencing and analysis of the model grass Brachypodium distachyon.</title>
        <authorList>
            <consortium name="International Brachypodium Initiative"/>
        </authorList>
    </citation>
    <scope>NUCLEOTIDE SEQUENCE [LARGE SCALE GENOMIC DNA]</scope>
    <source>
        <strain evidence="1 2">Bd21</strain>
    </source>
</reference>
<evidence type="ECO:0000313" key="2">
    <source>
        <dbReference type="EnsemblPlants" id="PNT71648"/>
    </source>
</evidence>
<dbReference type="InParanoid" id="A0A2K2DBK4"/>
<dbReference type="EMBL" id="CM000881">
    <property type="protein sequence ID" value="PNT71648.1"/>
    <property type="molecule type" value="Genomic_DNA"/>
</dbReference>
<accession>A0A2K2DBK4</accession>
<dbReference type="AlphaFoldDB" id="A0A2K2DBK4"/>
<keyword evidence="3" id="KW-1185">Reference proteome</keyword>
<name>A0A2K2DBK4_BRADI</name>
<proteinExistence type="predicted"/>
<evidence type="ECO:0000313" key="1">
    <source>
        <dbReference type="EMBL" id="PNT71648.1"/>
    </source>
</evidence>
<reference evidence="1" key="2">
    <citation type="submission" date="2017-06" db="EMBL/GenBank/DDBJ databases">
        <title>WGS assembly of Brachypodium distachyon.</title>
        <authorList>
            <consortium name="The International Brachypodium Initiative"/>
            <person name="Lucas S."/>
            <person name="Harmon-Smith M."/>
            <person name="Lail K."/>
            <person name="Tice H."/>
            <person name="Grimwood J."/>
            <person name="Bruce D."/>
            <person name="Barry K."/>
            <person name="Shu S."/>
            <person name="Lindquist E."/>
            <person name="Wang M."/>
            <person name="Pitluck S."/>
            <person name="Vogel J.P."/>
            <person name="Garvin D.F."/>
            <person name="Mockler T.C."/>
            <person name="Schmutz J."/>
            <person name="Rokhsar D."/>
            <person name="Bevan M.W."/>
        </authorList>
    </citation>
    <scope>NUCLEOTIDE SEQUENCE</scope>
    <source>
        <strain evidence="1">Bd21</strain>
    </source>
</reference>
<evidence type="ECO:0000313" key="3">
    <source>
        <dbReference type="Proteomes" id="UP000008810"/>
    </source>
</evidence>
<reference evidence="2" key="3">
    <citation type="submission" date="2018-08" db="UniProtKB">
        <authorList>
            <consortium name="EnsemblPlants"/>
        </authorList>
    </citation>
    <scope>IDENTIFICATION</scope>
    <source>
        <strain evidence="2">cv. Bd21</strain>
    </source>
</reference>
<sequence>MMRTMAHAEKAIGRLQILTQSSTNHKMDDESGDRLVAAEEEATTTTVPLRNHIYIPWRDLCDGSTSNPVPFSCFPPFRFIT</sequence>
<organism evidence="1">
    <name type="scientific">Brachypodium distachyon</name>
    <name type="common">Purple false brome</name>
    <name type="synonym">Trachynia distachya</name>
    <dbReference type="NCBI Taxonomy" id="15368"/>
    <lineage>
        <taxon>Eukaryota</taxon>
        <taxon>Viridiplantae</taxon>
        <taxon>Streptophyta</taxon>
        <taxon>Embryophyta</taxon>
        <taxon>Tracheophyta</taxon>
        <taxon>Spermatophyta</taxon>
        <taxon>Magnoliopsida</taxon>
        <taxon>Liliopsida</taxon>
        <taxon>Poales</taxon>
        <taxon>Poaceae</taxon>
        <taxon>BOP clade</taxon>
        <taxon>Pooideae</taxon>
        <taxon>Stipodae</taxon>
        <taxon>Brachypodieae</taxon>
        <taxon>Brachypodium</taxon>
    </lineage>
</organism>
<protein>
    <submittedName>
        <fullName evidence="1 2">Uncharacterized protein</fullName>
    </submittedName>
</protein>
<dbReference type="EnsemblPlants" id="PNT71648">
    <property type="protein sequence ID" value="PNT71648"/>
    <property type="gene ID" value="BRADI_2g33205v3"/>
</dbReference>
<dbReference type="Gramene" id="PNT71648">
    <property type="protein sequence ID" value="PNT71648"/>
    <property type="gene ID" value="BRADI_2g33205v3"/>
</dbReference>
<dbReference type="Proteomes" id="UP000008810">
    <property type="component" value="Chromosome 2"/>
</dbReference>
<gene>
    <name evidence="1" type="ORF">BRADI_2g33205v3</name>
</gene>